<name>A0A7W3MXH1_9ACTN</name>
<keyword evidence="9" id="KW-1185">Reference proteome</keyword>
<evidence type="ECO:0000259" key="6">
    <source>
        <dbReference type="PROSITE" id="PS51898"/>
    </source>
</evidence>
<dbReference type="InterPro" id="IPR050090">
    <property type="entry name" value="Tyrosine_recombinase_XerCD"/>
</dbReference>
<gene>
    <name evidence="8" type="ORF">HNR21_002592</name>
</gene>
<dbReference type="Proteomes" id="UP000539313">
    <property type="component" value="Unassembled WGS sequence"/>
</dbReference>
<dbReference type="InterPro" id="IPR044068">
    <property type="entry name" value="CB"/>
</dbReference>
<dbReference type="Pfam" id="PF02899">
    <property type="entry name" value="Phage_int_SAM_1"/>
    <property type="match status" value="1"/>
</dbReference>
<organism evidence="8 9">
    <name type="scientific">Thermomonospora cellulosilytica</name>
    <dbReference type="NCBI Taxonomy" id="1411118"/>
    <lineage>
        <taxon>Bacteria</taxon>
        <taxon>Bacillati</taxon>
        <taxon>Actinomycetota</taxon>
        <taxon>Actinomycetes</taxon>
        <taxon>Streptosporangiales</taxon>
        <taxon>Thermomonosporaceae</taxon>
        <taxon>Thermomonospora</taxon>
    </lineage>
</organism>
<dbReference type="SUPFAM" id="SSF56349">
    <property type="entry name" value="DNA breaking-rejoining enzymes"/>
    <property type="match status" value="1"/>
</dbReference>
<proteinExistence type="inferred from homology"/>
<dbReference type="EMBL" id="JACJII010000001">
    <property type="protein sequence ID" value="MBA9003710.1"/>
    <property type="molecule type" value="Genomic_DNA"/>
</dbReference>
<dbReference type="Gene3D" id="1.10.443.10">
    <property type="entry name" value="Intergrase catalytic core"/>
    <property type="match status" value="1"/>
</dbReference>
<dbReference type="PROSITE" id="PS51900">
    <property type="entry name" value="CB"/>
    <property type="match status" value="1"/>
</dbReference>
<dbReference type="RefSeq" id="WP_182705391.1">
    <property type="nucleotide sequence ID" value="NZ_JACJII010000001.1"/>
</dbReference>
<evidence type="ECO:0000256" key="5">
    <source>
        <dbReference type="PROSITE-ProRule" id="PRU01248"/>
    </source>
</evidence>
<keyword evidence="4" id="KW-0233">DNA recombination</keyword>
<accession>A0A7W3MXH1</accession>
<dbReference type="InterPro" id="IPR010998">
    <property type="entry name" value="Integrase_recombinase_N"/>
</dbReference>
<comment type="caution">
    <text evidence="8">The sequence shown here is derived from an EMBL/GenBank/DDBJ whole genome shotgun (WGS) entry which is preliminary data.</text>
</comment>
<sequence>MSTPSQPPVAADLLDLLASWERELRIAKLSPATLRTYGRSVREFAAHLAALDDPPATVEDITREHVQDWIGGMVAAGRKGWTVNTRFANLRTFFYWLVDEGEMPANPMERMRQPKVEQEPVDVLTEDEVRAMLAACGGDFTGRRDEALIRAYADGGMRWSECANLKMSDVDMDQQVFWVLGKGGKTRAVPFGERTARALDRYLRARRRHPKAAGTDRLWVGRLGGLSAHGVRWALEERARKAGVENFHPHRLRHTAAHQLRKAGMNDQDMKRIFGWRSGKMLERYGESVADERAREAHRRLSFGDRL</sequence>
<evidence type="ECO:0000313" key="8">
    <source>
        <dbReference type="EMBL" id="MBA9003710.1"/>
    </source>
</evidence>
<dbReference type="InterPro" id="IPR002104">
    <property type="entry name" value="Integrase_catalytic"/>
</dbReference>
<evidence type="ECO:0000256" key="2">
    <source>
        <dbReference type="ARBA" id="ARBA00022908"/>
    </source>
</evidence>
<dbReference type="GO" id="GO:0003677">
    <property type="term" value="F:DNA binding"/>
    <property type="evidence" value="ECO:0007669"/>
    <property type="project" value="UniProtKB-UniRule"/>
</dbReference>
<comment type="similarity">
    <text evidence="1">Belongs to the 'phage' integrase family.</text>
</comment>
<evidence type="ECO:0000256" key="4">
    <source>
        <dbReference type="ARBA" id="ARBA00023172"/>
    </source>
</evidence>
<dbReference type="InterPro" id="IPR004107">
    <property type="entry name" value="Integrase_SAM-like_N"/>
</dbReference>
<feature type="domain" description="Core-binding (CB)" evidence="7">
    <location>
        <begin position="11"/>
        <end position="98"/>
    </location>
</feature>
<dbReference type="PROSITE" id="PS51898">
    <property type="entry name" value="TYR_RECOMBINASE"/>
    <property type="match status" value="1"/>
</dbReference>
<dbReference type="InterPro" id="IPR013762">
    <property type="entry name" value="Integrase-like_cat_sf"/>
</dbReference>
<dbReference type="GO" id="GO:0015074">
    <property type="term" value="P:DNA integration"/>
    <property type="evidence" value="ECO:0007669"/>
    <property type="project" value="UniProtKB-KW"/>
</dbReference>
<protein>
    <submittedName>
        <fullName evidence="8">Site-specific recombinase XerD</fullName>
    </submittedName>
</protein>
<dbReference type="Pfam" id="PF00589">
    <property type="entry name" value="Phage_integrase"/>
    <property type="match status" value="1"/>
</dbReference>
<evidence type="ECO:0000256" key="3">
    <source>
        <dbReference type="ARBA" id="ARBA00023125"/>
    </source>
</evidence>
<feature type="domain" description="Tyr recombinase" evidence="6">
    <location>
        <begin position="119"/>
        <end position="299"/>
    </location>
</feature>
<evidence type="ECO:0000259" key="7">
    <source>
        <dbReference type="PROSITE" id="PS51900"/>
    </source>
</evidence>
<keyword evidence="2" id="KW-0229">DNA integration</keyword>
<keyword evidence="3 5" id="KW-0238">DNA-binding</keyword>
<dbReference type="PANTHER" id="PTHR30349">
    <property type="entry name" value="PHAGE INTEGRASE-RELATED"/>
    <property type="match status" value="1"/>
</dbReference>
<dbReference type="InterPro" id="IPR011010">
    <property type="entry name" value="DNA_brk_join_enz"/>
</dbReference>
<evidence type="ECO:0000256" key="1">
    <source>
        <dbReference type="ARBA" id="ARBA00008857"/>
    </source>
</evidence>
<dbReference type="AlphaFoldDB" id="A0A7W3MXH1"/>
<evidence type="ECO:0000313" key="9">
    <source>
        <dbReference type="Proteomes" id="UP000539313"/>
    </source>
</evidence>
<dbReference type="Gene3D" id="1.10.150.130">
    <property type="match status" value="1"/>
</dbReference>
<dbReference type="GO" id="GO:0006310">
    <property type="term" value="P:DNA recombination"/>
    <property type="evidence" value="ECO:0007669"/>
    <property type="project" value="UniProtKB-KW"/>
</dbReference>
<reference evidence="8 9" key="1">
    <citation type="submission" date="2020-08" db="EMBL/GenBank/DDBJ databases">
        <title>Sequencing the genomes of 1000 actinobacteria strains.</title>
        <authorList>
            <person name="Klenk H.-P."/>
        </authorList>
    </citation>
    <scope>NUCLEOTIDE SEQUENCE [LARGE SCALE GENOMIC DNA]</scope>
    <source>
        <strain evidence="8 9">DSM 45823</strain>
    </source>
</reference>
<dbReference type="PANTHER" id="PTHR30349:SF41">
    <property type="entry name" value="INTEGRASE_RECOMBINASE PROTEIN MJ0367-RELATED"/>
    <property type="match status" value="1"/>
</dbReference>